<feature type="region of interest" description="Disordered" evidence="2">
    <location>
        <begin position="607"/>
        <end position="638"/>
    </location>
</feature>
<feature type="compositionally biased region" description="Basic residues" evidence="2">
    <location>
        <begin position="137"/>
        <end position="151"/>
    </location>
</feature>
<dbReference type="PANTHER" id="PTHR22603">
    <property type="entry name" value="CHOLINE/ETHANOALAMINE KINASE"/>
    <property type="match status" value="1"/>
</dbReference>
<feature type="region of interest" description="Disordered" evidence="2">
    <location>
        <begin position="202"/>
        <end position="229"/>
    </location>
</feature>
<feature type="compositionally biased region" description="Basic residues" evidence="2">
    <location>
        <begin position="59"/>
        <end position="70"/>
    </location>
</feature>
<keyword evidence="5" id="KW-1185">Reference proteome</keyword>
<gene>
    <name evidence="4" type="ORF">F5Z01DRAFT_413898</name>
</gene>
<dbReference type="Gene3D" id="3.90.1200.10">
    <property type="match status" value="1"/>
</dbReference>
<proteinExistence type="inferred from homology"/>
<dbReference type="Pfam" id="PF01633">
    <property type="entry name" value="Choline_kinase"/>
    <property type="match status" value="1"/>
</dbReference>
<dbReference type="PANTHER" id="PTHR22603:SF93">
    <property type="entry name" value="RE24176P"/>
    <property type="match status" value="1"/>
</dbReference>
<dbReference type="CDD" id="cd05157">
    <property type="entry name" value="ETNK_euk"/>
    <property type="match status" value="1"/>
</dbReference>
<dbReference type="GO" id="GO:0006646">
    <property type="term" value="P:phosphatidylethanolamine biosynthetic process"/>
    <property type="evidence" value="ECO:0007669"/>
    <property type="project" value="TreeGrafter"/>
</dbReference>
<reference evidence="4" key="1">
    <citation type="journal article" date="2021" name="IMA Fungus">
        <title>Genomic characterization of three marine fungi, including Emericellopsis atlantica sp. nov. with signatures of a generalist lifestyle and marine biomass degradation.</title>
        <authorList>
            <person name="Hagestad O.C."/>
            <person name="Hou L."/>
            <person name="Andersen J.H."/>
            <person name="Hansen E.H."/>
            <person name="Altermark B."/>
            <person name="Li C."/>
            <person name="Kuhnert E."/>
            <person name="Cox R.J."/>
            <person name="Crous P.W."/>
            <person name="Spatafora J.W."/>
            <person name="Lail K."/>
            <person name="Amirebrahimi M."/>
            <person name="Lipzen A."/>
            <person name="Pangilinan J."/>
            <person name="Andreopoulos W."/>
            <person name="Hayes R.D."/>
            <person name="Ng V."/>
            <person name="Grigoriev I.V."/>
            <person name="Jackson S.A."/>
            <person name="Sutton T.D.S."/>
            <person name="Dobson A.D.W."/>
            <person name="Rama T."/>
        </authorList>
    </citation>
    <scope>NUCLEOTIDE SEQUENCE</scope>
    <source>
        <strain evidence="4">TS7</strain>
    </source>
</reference>
<feature type="compositionally biased region" description="Basic residues" evidence="2">
    <location>
        <begin position="211"/>
        <end position="221"/>
    </location>
</feature>
<dbReference type="OrthoDB" id="10267235at2759"/>
<dbReference type="EMBL" id="MU251245">
    <property type="protein sequence ID" value="KAG9257751.1"/>
    <property type="molecule type" value="Genomic_DNA"/>
</dbReference>
<dbReference type="AlphaFoldDB" id="A0A9P7ZTW8"/>
<evidence type="ECO:0000256" key="1">
    <source>
        <dbReference type="ARBA" id="ARBA00038211"/>
    </source>
</evidence>
<accession>A0A9P7ZTW8</accession>
<evidence type="ECO:0000259" key="3">
    <source>
        <dbReference type="Pfam" id="PF04428"/>
    </source>
</evidence>
<protein>
    <submittedName>
        <fullName evidence="4">Choline kinase</fullName>
    </submittedName>
</protein>
<dbReference type="SUPFAM" id="SSF56112">
    <property type="entry name" value="Protein kinase-like (PK-like)"/>
    <property type="match status" value="1"/>
</dbReference>
<evidence type="ECO:0000313" key="5">
    <source>
        <dbReference type="Proteomes" id="UP000887229"/>
    </source>
</evidence>
<name>A0A9P7ZTW8_9HYPO</name>
<comment type="caution">
    <text evidence="4">The sequence shown here is derived from an EMBL/GenBank/DDBJ whole genome shotgun (WGS) entry which is preliminary data.</text>
</comment>
<dbReference type="GO" id="GO:0004103">
    <property type="term" value="F:choline kinase activity"/>
    <property type="evidence" value="ECO:0007669"/>
    <property type="project" value="TreeGrafter"/>
</dbReference>
<evidence type="ECO:0000313" key="4">
    <source>
        <dbReference type="EMBL" id="KAG9257751.1"/>
    </source>
</evidence>
<keyword evidence="4" id="KW-0808">Transferase</keyword>
<feature type="compositionally biased region" description="Polar residues" evidence="2">
    <location>
        <begin position="73"/>
        <end position="84"/>
    </location>
</feature>
<feature type="compositionally biased region" description="Low complexity" evidence="2">
    <location>
        <begin position="625"/>
        <end position="638"/>
    </location>
</feature>
<dbReference type="InterPro" id="IPR007521">
    <property type="entry name" value="Choline_kin_N"/>
</dbReference>
<dbReference type="GeneID" id="70290480"/>
<dbReference type="RefSeq" id="XP_046121675.1">
    <property type="nucleotide sequence ID" value="XM_046259577.1"/>
</dbReference>
<dbReference type="GO" id="GO:0004305">
    <property type="term" value="F:ethanolamine kinase activity"/>
    <property type="evidence" value="ECO:0007669"/>
    <property type="project" value="TreeGrafter"/>
</dbReference>
<feature type="region of interest" description="Disordered" evidence="2">
    <location>
        <begin position="1"/>
        <end position="119"/>
    </location>
</feature>
<comment type="similarity">
    <text evidence="1">Belongs to the choline/ethanolamine kinase family.</text>
</comment>
<feature type="domain" description="Choline kinase N-terminal" evidence="3">
    <location>
        <begin position="230"/>
        <end position="302"/>
    </location>
</feature>
<sequence>MSASSGLGGASGQQPLRSAMKPEDDSERTPPASGTLKAVQIEEPTPEPSLIDDDNATHRQFRASHSRRLSGRSLPSQVPQSSKSSTRDDASPSLRPVDEPLSGNPPPEHGHGHRHKYYSEKLLSQVSDWIERERLRMSARKQRSRGSRRKSASPTTVDDDSAKATPSGRERSDSIDSQSSDVSLDKLQRILDDSMAAMGLGSISRDAPKISRPRHRKRRSSLQRTASSDTDYVDGDAIVPDCDVWLDNSKTMAFSTSTVNLLDTEDAKSRRDHECWITFKNEIIRTAHTLRLKGWRRVPLDSGESIDVERLSGALTNAVYVVTPPTKLEDDEQSKKKPAKLLLRIYGPQADNLIDRENELKVLQRLARKKIGPRLLGTFRNGRFEQYFNASPLTPAELRDPDVSKQIAKRMRELHDGVEVLDSEREAGPAVWKNWNCWLDNVSRIVTYLDKQYEETTGEDQRRNSVVHNWKTGGYVLGLPWAQFLAVANKYREWLVQQYGDAKSLNDGLVFAHNDQTQYGNILRFKPDDEKSPLLQPANKHKQLIVIDFEYSAASRPGQEFANHFTEWMYNYHDAKTPWALNTAAYPKLEEQRRFLKAYVDHRPQFPLASSTPKLRPQDAGRGASTPQTPPTLTSAPSTSSIVDFMLDSRAPPGGWSAAERAREERTDQQVRALLEETRLWRPANSLFWAAWGCVQAKVPGLETGEPLGTDAEEEDDEFDYLSYSQDRALFFWGDLVQLGLIQREELPEPLRSRIKLVDL</sequence>
<dbReference type="Gene3D" id="3.30.200.20">
    <property type="entry name" value="Phosphorylase Kinase, domain 1"/>
    <property type="match status" value="1"/>
</dbReference>
<dbReference type="GO" id="GO:0005737">
    <property type="term" value="C:cytoplasm"/>
    <property type="evidence" value="ECO:0007669"/>
    <property type="project" value="TreeGrafter"/>
</dbReference>
<keyword evidence="4" id="KW-0418">Kinase</keyword>
<dbReference type="Proteomes" id="UP000887229">
    <property type="component" value="Unassembled WGS sequence"/>
</dbReference>
<dbReference type="InterPro" id="IPR011009">
    <property type="entry name" value="Kinase-like_dom_sf"/>
</dbReference>
<feature type="region of interest" description="Disordered" evidence="2">
    <location>
        <begin position="137"/>
        <end position="182"/>
    </location>
</feature>
<feature type="compositionally biased region" description="Gly residues" evidence="2">
    <location>
        <begin position="1"/>
        <end position="11"/>
    </location>
</feature>
<organism evidence="4 5">
    <name type="scientific">Emericellopsis atlantica</name>
    <dbReference type="NCBI Taxonomy" id="2614577"/>
    <lineage>
        <taxon>Eukaryota</taxon>
        <taxon>Fungi</taxon>
        <taxon>Dikarya</taxon>
        <taxon>Ascomycota</taxon>
        <taxon>Pezizomycotina</taxon>
        <taxon>Sordariomycetes</taxon>
        <taxon>Hypocreomycetidae</taxon>
        <taxon>Hypocreales</taxon>
        <taxon>Bionectriaceae</taxon>
        <taxon>Emericellopsis</taxon>
    </lineage>
</organism>
<evidence type="ECO:0000256" key="2">
    <source>
        <dbReference type="SAM" id="MobiDB-lite"/>
    </source>
</evidence>
<dbReference type="Pfam" id="PF04428">
    <property type="entry name" value="Choline_kin_N"/>
    <property type="match status" value="1"/>
</dbReference>